<gene>
    <name evidence="2" type="ORF">RQP53_04900</name>
</gene>
<sequence>MAAIAIKLALLAAAPVCVYLGLAQQRWLARPWRRGPAYGLALLCGMAGGLMLAEQRQALALVYTLLTVWMLALVLLPHLAAARQLLKPLMRRCP</sequence>
<name>A0ABU3P7S0_9BURK</name>
<keyword evidence="3" id="KW-1185">Reference proteome</keyword>
<evidence type="ECO:0000256" key="1">
    <source>
        <dbReference type="SAM" id="Phobius"/>
    </source>
</evidence>
<proteinExistence type="predicted"/>
<feature type="transmembrane region" description="Helical" evidence="1">
    <location>
        <begin position="6"/>
        <end position="23"/>
    </location>
</feature>
<protein>
    <submittedName>
        <fullName evidence="2">Uncharacterized protein</fullName>
    </submittedName>
</protein>
<keyword evidence="1" id="KW-0812">Transmembrane</keyword>
<reference evidence="2" key="1">
    <citation type="submission" date="2023-09" db="EMBL/GenBank/DDBJ databases">
        <title>Paucibacter sp. APW11 Genome sequencing and assembly.</title>
        <authorList>
            <person name="Kim I."/>
        </authorList>
    </citation>
    <scope>NUCLEOTIDE SEQUENCE</scope>
    <source>
        <strain evidence="2">APW11</strain>
    </source>
</reference>
<comment type="caution">
    <text evidence="2">The sequence shown here is derived from an EMBL/GenBank/DDBJ whole genome shotgun (WGS) entry which is preliminary data.</text>
</comment>
<dbReference type="RefSeq" id="WP_315649014.1">
    <property type="nucleotide sequence ID" value="NZ_JAVXZY010000001.1"/>
</dbReference>
<accession>A0ABU3P7S0</accession>
<organism evidence="2 3">
    <name type="scientific">Roseateles aquae</name>
    <dbReference type="NCBI Taxonomy" id="3077235"/>
    <lineage>
        <taxon>Bacteria</taxon>
        <taxon>Pseudomonadati</taxon>
        <taxon>Pseudomonadota</taxon>
        <taxon>Betaproteobacteria</taxon>
        <taxon>Burkholderiales</taxon>
        <taxon>Sphaerotilaceae</taxon>
        <taxon>Roseateles</taxon>
    </lineage>
</organism>
<feature type="transmembrane region" description="Helical" evidence="1">
    <location>
        <begin position="59"/>
        <end position="82"/>
    </location>
</feature>
<dbReference type="Proteomes" id="UP001246372">
    <property type="component" value="Unassembled WGS sequence"/>
</dbReference>
<keyword evidence="1" id="KW-1133">Transmembrane helix</keyword>
<dbReference type="EMBL" id="JAVXZY010000001">
    <property type="protein sequence ID" value="MDT8998605.1"/>
    <property type="molecule type" value="Genomic_DNA"/>
</dbReference>
<feature type="transmembrane region" description="Helical" evidence="1">
    <location>
        <begin position="35"/>
        <end position="53"/>
    </location>
</feature>
<evidence type="ECO:0000313" key="3">
    <source>
        <dbReference type="Proteomes" id="UP001246372"/>
    </source>
</evidence>
<evidence type="ECO:0000313" key="2">
    <source>
        <dbReference type="EMBL" id="MDT8998605.1"/>
    </source>
</evidence>
<keyword evidence="1" id="KW-0472">Membrane</keyword>